<evidence type="ECO:0000313" key="6">
    <source>
        <dbReference type="EMBL" id="GAA4874335.1"/>
    </source>
</evidence>
<evidence type="ECO:0000256" key="3">
    <source>
        <dbReference type="ARBA" id="ARBA00023098"/>
    </source>
</evidence>
<feature type="active site" description="Proton acceptor" evidence="4">
    <location>
        <position position="205"/>
    </location>
</feature>
<dbReference type="Gene3D" id="3.40.1090.10">
    <property type="entry name" value="Cytosolic phospholipase A2 catalytic domain"/>
    <property type="match status" value="2"/>
</dbReference>
<dbReference type="CDD" id="cd07209">
    <property type="entry name" value="Pat_hypo_Ecoli_Z1214_like"/>
    <property type="match status" value="1"/>
</dbReference>
<keyword evidence="7" id="KW-1185">Reference proteome</keyword>
<evidence type="ECO:0000256" key="4">
    <source>
        <dbReference type="PROSITE-ProRule" id="PRU01161"/>
    </source>
</evidence>
<feature type="domain" description="PNPLA" evidence="5">
    <location>
        <begin position="11"/>
        <end position="218"/>
    </location>
</feature>
<accession>A0ABP9EK64</accession>
<sequence>MAQPDPARYGLQLSGGGARAAYQVGVLKAIASFYPRNHGLPFPILCGTSAGAINAVSLACYASCFHLGVRKLEYVWRHFRTAQVYRADLAGVGHQLLRLLYRRSARPPALFDNRPLADLLTRIMPLSRLDRHIEQGYLHAITLSATRYYHPCSVNFYQGNPHIVPWQRARRVGQPGQITIDHLMASSAIPMVFPSVRLDNDHYGDGSVLQLSPLSPPIHLGAERILAINLDSPHQTLPLERRRKAPDSSDLAGHLLDTIFSDTLNSDLERLERINRSLALIPEKLRLNQPLKQIETLVLKPSEDIDAIARSHYPCLPRAVRWMLRTIGVDGDSDSSLLSYMMFEANYCQELIELGYQDAIARKGELRHFFRL</sequence>
<dbReference type="PANTHER" id="PTHR14226:SF57">
    <property type="entry name" value="BLR7027 PROTEIN"/>
    <property type="match status" value="1"/>
</dbReference>
<dbReference type="SUPFAM" id="SSF52151">
    <property type="entry name" value="FabD/lysophospholipase-like"/>
    <property type="match status" value="1"/>
</dbReference>
<protein>
    <submittedName>
        <fullName evidence="6">Patatin-like phospholipase family protein</fullName>
    </submittedName>
</protein>
<comment type="caution">
    <text evidence="4">Lacks conserved residue(s) required for the propagation of feature annotation.</text>
</comment>
<keyword evidence="2 4" id="KW-0442">Lipid degradation</keyword>
<evidence type="ECO:0000256" key="1">
    <source>
        <dbReference type="ARBA" id="ARBA00022801"/>
    </source>
</evidence>
<proteinExistence type="predicted"/>
<dbReference type="PROSITE" id="PS51635">
    <property type="entry name" value="PNPLA"/>
    <property type="match status" value="1"/>
</dbReference>
<evidence type="ECO:0000259" key="5">
    <source>
        <dbReference type="PROSITE" id="PS51635"/>
    </source>
</evidence>
<organism evidence="6 7">
    <name type="scientific">Ferrimonas pelagia</name>
    <dbReference type="NCBI Taxonomy" id="1177826"/>
    <lineage>
        <taxon>Bacteria</taxon>
        <taxon>Pseudomonadati</taxon>
        <taxon>Pseudomonadota</taxon>
        <taxon>Gammaproteobacteria</taxon>
        <taxon>Alteromonadales</taxon>
        <taxon>Ferrimonadaceae</taxon>
        <taxon>Ferrimonas</taxon>
    </lineage>
</organism>
<dbReference type="RefSeq" id="WP_345332867.1">
    <property type="nucleotide sequence ID" value="NZ_BAABJZ010000006.1"/>
</dbReference>
<evidence type="ECO:0000256" key="2">
    <source>
        <dbReference type="ARBA" id="ARBA00022963"/>
    </source>
</evidence>
<keyword evidence="1 4" id="KW-0378">Hydrolase</keyword>
<dbReference type="InterPro" id="IPR050301">
    <property type="entry name" value="NTE"/>
</dbReference>
<feature type="active site" description="Nucleophile" evidence="4">
    <location>
        <position position="49"/>
    </location>
</feature>
<gene>
    <name evidence="6" type="ORF">GCM10023333_04030</name>
</gene>
<dbReference type="EMBL" id="BAABJZ010000006">
    <property type="protein sequence ID" value="GAA4874335.1"/>
    <property type="molecule type" value="Genomic_DNA"/>
</dbReference>
<reference evidence="7" key="1">
    <citation type="journal article" date="2019" name="Int. J. Syst. Evol. Microbiol.">
        <title>The Global Catalogue of Microorganisms (GCM) 10K type strain sequencing project: providing services to taxonomists for standard genome sequencing and annotation.</title>
        <authorList>
            <consortium name="The Broad Institute Genomics Platform"/>
            <consortium name="The Broad Institute Genome Sequencing Center for Infectious Disease"/>
            <person name="Wu L."/>
            <person name="Ma J."/>
        </authorList>
    </citation>
    <scope>NUCLEOTIDE SEQUENCE [LARGE SCALE GENOMIC DNA]</scope>
    <source>
        <strain evidence="7">JCM 18401</strain>
    </source>
</reference>
<evidence type="ECO:0000313" key="7">
    <source>
        <dbReference type="Proteomes" id="UP001499988"/>
    </source>
</evidence>
<dbReference type="Proteomes" id="UP001499988">
    <property type="component" value="Unassembled WGS sequence"/>
</dbReference>
<dbReference type="Pfam" id="PF01734">
    <property type="entry name" value="Patatin"/>
    <property type="match status" value="1"/>
</dbReference>
<keyword evidence="3 4" id="KW-0443">Lipid metabolism</keyword>
<dbReference type="InterPro" id="IPR016035">
    <property type="entry name" value="Acyl_Trfase/lysoPLipase"/>
</dbReference>
<name>A0ABP9EK64_9GAMM</name>
<dbReference type="InterPro" id="IPR002641">
    <property type="entry name" value="PNPLA_dom"/>
</dbReference>
<comment type="caution">
    <text evidence="6">The sequence shown here is derived from an EMBL/GenBank/DDBJ whole genome shotgun (WGS) entry which is preliminary data.</text>
</comment>
<feature type="short sequence motif" description="GXSXG" evidence="4">
    <location>
        <begin position="47"/>
        <end position="51"/>
    </location>
</feature>
<dbReference type="PANTHER" id="PTHR14226">
    <property type="entry name" value="NEUROPATHY TARGET ESTERASE/SWISS CHEESE D.MELANOGASTER"/>
    <property type="match status" value="1"/>
</dbReference>